<dbReference type="EMBL" id="JBBKXX010000003">
    <property type="protein sequence ID" value="MFD3409016.1"/>
    <property type="molecule type" value="Genomic_DNA"/>
</dbReference>
<evidence type="ECO:0000313" key="4">
    <source>
        <dbReference type="Proteomes" id="UP001598019"/>
    </source>
</evidence>
<feature type="signal peptide" evidence="1">
    <location>
        <begin position="1"/>
        <end position="19"/>
    </location>
</feature>
<organism evidence="3 4">
    <name type="scientific">Aquirufa esocilacus</name>
    <dbReference type="NCBI Taxonomy" id="3096513"/>
    <lineage>
        <taxon>Bacteria</taxon>
        <taxon>Pseudomonadati</taxon>
        <taxon>Bacteroidota</taxon>
        <taxon>Cytophagia</taxon>
        <taxon>Cytophagales</taxon>
        <taxon>Flectobacillaceae</taxon>
        <taxon>Aquirufa</taxon>
    </lineage>
</organism>
<dbReference type="RefSeq" id="WP_377981361.1">
    <property type="nucleotide sequence ID" value="NZ_JBBKXX010000003.1"/>
</dbReference>
<name>A0ABW6DTJ5_9BACT</name>
<dbReference type="Proteomes" id="UP001598019">
    <property type="component" value="Unassembled WGS sequence"/>
</dbReference>
<dbReference type="SUPFAM" id="SSF49899">
    <property type="entry name" value="Concanavalin A-like lectins/glucanases"/>
    <property type="match status" value="1"/>
</dbReference>
<sequence length="235" mass="26187">MNKIVLTCAAVCFAFVSFGQGVNELTKAEKKNGTQLLFDGKTFTGWHSYGKGDKVGSSWTIEDGVIGFDAAKKDGGDLVTNESYDNYEFTIDWKISPNGNSGIIFNVTDDPKKYYATYVTGPEFQVLDNDGHADGKITKHRAGDLYDLIKSYKETVKPVGEWNTGRIVNNKGLLQLYLNGTLVVETRTDDQNWKDLIAGSKFKGMPDFGKVMQGHIALQDHGNPVWFRNIKIRKL</sequence>
<keyword evidence="1" id="KW-0732">Signal</keyword>
<comment type="caution">
    <text evidence="3">The sequence shown here is derived from an EMBL/GenBank/DDBJ whole genome shotgun (WGS) entry which is preliminary data.</text>
</comment>
<accession>A0ABW6DTJ5</accession>
<evidence type="ECO:0000313" key="3">
    <source>
        <dbReference type="EMBL" id="MFD3409016.1"/>
    </source>
</evidence>
<evidence type="ECO:0000259" key="2">
    <source>
        <dbReference type="Pfam" id="PF06439"/>
    </source>
</evidence>
<protein>
    <submittedName>
        <fullName evidence="3">DUF1080 domain-containing protein</fullName>
    </submittedName>
</protein>
<dbReference type="Pfam" id="PF06439">
    <property type="entry name" value="3keto-disac_hyd"/>
    <property type="match status" value="1"/>
</dbReference>
<feature type="domain" description="3-keto-alpha-glucoside-1,2-lyase/3-keto-2-hydroxy-glucal hydratase" evidence="2">
    <location>
        <begin position="34"/>
        <end position="233"/>
    </location>
</feature>
<proteinExistence type="predicted"/>
<dbReference type="Gene3D" id="2.60.120.560">
    <property type="entry name" value="Exo-inulinase, domain 1"/>
    <property type="match status" value="1"/>
</dbReference>
<reference evidence="3 4" key="1">
    <citation type="submission" date="2024-03" db="EMBL/GenBank/DDBJ databases">
        <title>Aquirufa genome sequencing.</title>
        <authorList>
            <person name="Pitt A."/>
            <person name="Hahn M.W."/>
        </authorList>
    </citation>
    <scope>NUCLEOTIDE SEQUENCE [LARGE SCALE GENOMIC DNA]</scope>
    <source>
        <strain evidence="3 4">HETE-83D</strain>
    </source>
</reference>
<dbReference type="InterPro" id="IPR013320">
    <property type="entry name" value="ConA-like_dom_sf"/>
</dbReference>
<gene>
    <name evidence="3" type="ORF">SKC37_10135</name>
</gene>
<evidence type="ECO:0000256" key="1">
    <source>
        <dbReference type="SAM" id="SignalP"/>
    </source>
</evidence>
<keyword evidence="4" id="KW-1185">Reference proteome</keyword>
<feature type="chain" id="PRO_5045301200" evidence="1">
    <location>
        <begin position="20"/>
        <end position="235"/>
    </location>
</feature>
<dbReference type="InterPro" id="IPR010496">
    <property type="entry name" value="AL/BT2_dom"/>
</dbReference>